<dbReference type="EMBL" id="GBEZ01010413">
    <property type="protein sequence ID" value="JAC75258.1"/>
    <property type="molecule type" value="Transcribed_RNA"/>
</dbReference>
<reference evidence="1" key="1">
    <citation type="submission" date="2014-05" db="EMBL/GenBank/DDBJ databases">
        <title>The transcriptome of the halophilic microalga Tetraselmis sp. GSL018 isolated from the Great Salt Lake, Utah.</title>
        <authorList>
            <person name="Jinkerson R.E."/>
            <person name="D'Adamo S."/>
            <person name="Posewitz M.C."/>
        </authorList>
    </citation>
    <scope>NUCLEOTIDE SEQUENCE</scope>
    <source>
        <strain evidence="1">GSL018</strain>
    </source>
</reference>
<proteinExistence type="predicted"/>
<evidence type="ECO:0000313" key="1">
    <source>
        <dbReference type="EMBL" id="JAC75258.1"/>
    </source>
</evidence>
<name>A0A061RTG0_9CHLO</name>
<organism evidence="1">
    <name type="scientific">Tetraselmis sp. GSL018</name>
    <dbReference type="NCBI Taxonomy" id="582737"/>
    <lineage>
        <taxon>Eukaryota</taxon>
        <taxon>Viridiplantae</taxon>
        <taxon>Chlorophyta</taxon>
        <taxon>core chlorophytes</taxon>
        <taxon>Chlorodendrophyceae</taxon>
        <taxon>Chlorodendrales</taxon>
        <taxon>Chlorodendraceae</taxon>
        <taxon>Tetraselmis</taxon>
    </lineage>
</organism>
<accession>A0A061RTG0</accession>
<gene>
    <name evidence="1" type="ORF">TSPGSL018_23612</name>
</gene>
<feature type="non-terminal residue" evidence="1">
    <location>
        <position position="43"/>
    </location>
</feature>
<sequence>EIVRSAVEVNSLDRLVTDFIHRRCRTFLESFFYNNCSFAPLFW</sequence>
<dbReference type="AlphaFoldDB" id="A0A061RTG0"/>
<protein>
    <submittedName>
        <fullName evidence="1">Uncharacterized protein</fullName>
    </submittedName>
</protein>
<feature type="non-terminal residue" evidence="1">
    <location>
        <position position="1"/>
    </location>
</feature>